<dbReference type="RefSeq" id="WP_258731483.1">
    <property type="nucleotide sequence ID" value="NZ_JANTHZ010000001.1"/>
</dbReference>
<gene>
    <name evidence="3" type="ORF">NVS89_05375</name>
</gene>
<name>A0A9X2PEI6_9HYPH</name>
<proteinExistence type="predicted"/>
<dbReference type="AlphaFoldDB" id="A0A9X2PEI6"/>
<evidence type="ECO:0000313" key="3">
    <source>
        <dbReference type="EMBL" id="MCS0494520.1"/>
    </source>
</evidence>
<sequence>MRPIMAGGLAALAAAFPLAVLAPVPARAAEPGSVGDFMIMDVCVDASDRIVANLVPGDAGCTRERDIRVGETPPYELRNFLNPGRGCTYDGGSIIRINRPVERNGQTRIVSSNRPVPPGPCSGSRDARADEDGAGEGGASIQWYDKGYGFIMGSYSPVALSIYQTPLCRDGDTSSRRFFRGWVIAPTEVPAAGQSGYGVFRSRLATGAASSLPAACPTRYRQALTTWLVTPMRFTSGREMVSIVSGHFAQASRDGLSPGATMQMEQTYWTRAFGLSRWEKWARDDWVHPRSHRPAVELARELKKRGRCGPPAGGTFDISPRTRFTDAPGSDDLYARIIVDPQTGERRRWVMTLCEDYTNIHKRPADTPLEDVSAIADPAYWRP</sequence>
<evidence type="ECO:0000256" key="1">
    <source>
        <dbReference type="SAM" id="MobiDB-lite"/>
    </source>
</evidence>
<organism evidence="3 4">
    <name type="scientific">Ancylobacter mangrovi</name>
    <dbReference type="NCBI Taxonomy" id="2972472"/>
    <lineage>
        <taxon>Bacteria</taxon>
        <taxon>Pseudomonadati</taxon>
        <taxon>Pseudomonadota</taxon>
        <taxon>Alphaproteobacteria</taxon>
        <taxon>Hyphomicrobiales</taxon>
        <taxon>Xanthobacteraceae</taxon>
        <taxon>Ancylobacter</taxon>
    </lineage>
</organism>
<feature type="region of interest" description="Disordered" evidence="1">
    <location>
        <begin position="109"/>
        <end position="136"/>
    </location>
</feature>
<reference evidence="3" key="1">
    <citation type="submission" date="2022-08" db="EMBL/GenBank/DDBJ databases">
        <authorList>
            <person name="Li F."/>
        </authorList>
    </citation>
    <scope>NUCLEOTIDE SEQUENCE</scope>
    <source>
        <strain evidence="3">MQZ15Z-1</strain>
    </source>
</reference>
<dbReference type="Proteomes" id="UP001151088">
    <property type="component" value="Unassembled WGS sequence"/>
</dbReference>
<protein>
    <submittedName>
        <fullName evidence="3">Uncharacterized protein</fullName>
    </submittedName>
</protein>
<feature type="chain" id="PRO_5040909396" evidence="2">
    <location>
        <begin position="29"/>
        <end position="383"/>
    </location>
</feature>
<evidence type="ECO:0000313" key="4">
    <source>
        <dbReference type="Proteomes" id="UP001151088"/>
    </source>
</evidence>
<accession>A0A9X2PEI6</accession>
<dbReference type="EMBL" id="JANTHZ010000001">
    <property type="protein sequence ID" value="MCS0494520.1"/>
    <property type="molecule type" value="Genomic_DNA"/>
</dbReference>
<feature type="signal peptide" evidence="2">
    <location>
        <begin position="1"/>
        <end position="28"/>
    </location>
</feature>
<keyword evidence="2" id="KW-0732">Signal</keyword>
<comment type="caution">
    <text evidence="3">The sequence shown here is derived from an EMBL/GenBank/DDBJ whole genome shotgun (WGS) entry which is preliminary data.</text>
</comment>
<keyword evidence="4" id="KW-1185">Reference proteome</keyword>
<evidence type="ECO:0000256" key="2">
    <source>
        <dbReference type="SAM" id="SignalP"/>
    </source>
</evidence>